<accession>A0A6P8LMJ9</accession>
<dbReference type="Proteomes" id="UP000515164">
    <property type="component" value="Unplaced"/>
</dbReference>
<gene>
    <name evidence="2" type="primary">LOC117205301</name>
</gene>
<reference evidence="2" key="1">
    <citation type="submission" date="2025-08" db="UniProtKB">
        <authorList>
            <consortium name="RefSeq"/>
        </authorList>
    </citation>
    <scope>IDENTIFICATION</scope>
    <source>
        <tissue evidence="2">Muscle</tissue>
    </source>
</reference>
<sequence>MLTLSKSVVSDAKIPVDVFGADPVDDMKIHGLHRQHNSRLTTVSKTMSQCRSHFSPQRRNAVTRATSTIIPKNDYRCEAVETSRNARPIFRKVVELSRWSQSYGKENDSDELAARGLLGGVAARGPIRKMPGRMAEHRAPLHGPYKCPSREKPVAVHQIRKPGLGIEPYYVCYKWPWPRLRGDARAAPAGGPTGR</sequence>
<name>A0A6P8LMJ9_9HYME</name>
<keyword evidence="1" id="KW-1185">Reference proteome</keyword>
<evidence type="ECO:0000313" key="1">
    <source>
        <dbReference type="Proteomes" id="UP000515164"/>
    </source>
</evidence>
<organism evidence="1 2">
    <name type="scientific">Bombus bifarius</name>
    <dbReference type="NCBI Taxonomy" id="103933"/>
    <lineage>
        <taxon>Eukaryota</taxon>
        <taxon>Metazoa</taxon>
        <taxon>Ecdysozoa</taxon>
        <taxon>Arthropoda</taxon>
        <taxon>Hexapoda</taxon>
        <taxon>Insecta</taxon>
        <taxon>Pterygota</taxon>
        <taxon>Neoptera</taxon>
        <taxon>Endopterygota</taxon>
        <taxon>Hymenoptera</taxon>
        <taxon>Apocrita</taxon>
        <taxon>Aculeata</taxon>
        <taxon>Apoidea</taxon>
        <taxon>Anthophila</taxon>
        <taxon>Apidae</taxon>
        <taxon>Bombus</taxon>
        <taxon>Pyrobombus</taxon>
    </lineage>
</organism>
<evidence type="ECO:0000313" key="2">
    <source>
        <dbReference type="RefSeq" id="XP_033299464.1"/>
    </source>
</evidence>
<dbReference type="GeneID" id="117205301"/>
<protein>
    <submittedName>
        <fullName evidence="2">Uncharacterized protein LOC117205301</fullName>
    </submittedName>
</protein>
<dbReference type="RefSeq" id="XP_033299464.1">
    <property type="nucleotide sequence ID" value="XM_033443573.1"/>
</dbReference>
<dbReference type="KEGG" id="bbif:117205301"/>
<dbReference type="AlphaFoldDB" id="A0A6P8LMJ9"/>
<proteinExistence type="predicted"/>